<evidence type="ECO:0000256" key="3">
    <source>
        <dbReference type="ARBA" id="ARBA00022842"/>
    </source>
</evidence>
<accession>A0AAV5ASN4</accession>
<evidence type="ECO:0000313" key="7">
    <source>
        <dbReference type="Proteomes" id="UP001050691"/>
    </source>
</evidence>
<evidence type="ECO:0000256" key="1">
    <source>
        <dbReference type="ARBA" id="ARBA00001946"/>
    </source>
</evidence>
<dbReference type="AlphaFoldDB" id="A0AAV5ASN4"/>
<protein>
    <recommendedName>
        <fullName evidence="5">HpcH/HpaI aldolase/citrate lyase domain-containing protein</fullName>
    </recommendedName>
</protein>
<dbReference type="PANTHER" id="PTHR32308">
    <property type="entry name" value="LYASE BETA SUBUNIT, PUTATIVE (AFU_ORTHOLOGUE AFUA_4G13030)-RELATED"/>
    <property type="match status" value="1"/>
</dbReference>
<evidence type="ECO:0000256" key="4">
    <source>
        <dbReference type="SAM" id="MobiDB-lite"/>
    </source>
</evidence>
<dbReference type="GO" id="GO:0000287">
    <property type="term" value="F:magnesium ion binding"/>
    <property type="evidence" value="ECO:0007669"/>
    <property type="project" value="TreeGrafter"/>
</dbReference>
<dbReference type="EMBL" id="BPWL01000011">
    <property type="protein sequence ID" value="GJJ15673.1"/>
    <property type="molecule type" value="Genomic_DNA"/>
</dbReference>
<dbReference type="PANTHER" id="PTHR32308:SF0">
    <property type="entry name" value="HPCH_HPAI ALDOLASE_CITRATE LYASE DOMAIN-CONTAINING PROTEIN"/>
    <property type="match status" value="1"/>
</dbReference>
<dbReference type="InterPro" id="IPR015813">
    <property type="entry name" value="Pyrv/PenolPyrv_kinase-like_dom"/>
</dbReference>
<feature type="region of interest" description="Disordered" evidence="4">
    <location>
        <begin position="425"/>
        <end position="473"/>
    </location>
</feature>
<dbReference type="GO" id="GO:0006107">
    <property type="term" value="P:oxaloacetate metabolic process"/>
    <property type="evidence" value="ECO:0007669"/>
    <property type="project" value="TreeGrafter"/>
</dbReference>
<evidence type="ECO:0000313" key="6">
    <source>
        <dbReference type="EMBL" id="GJJ15673.1"/>
    </source>
</evidence>
<feature type="domain" description="HpcH/HpaI aldolase/citrate lyase" evidence="5">
    <location>
        <begin position="1"/>
        <end position="210"/>
    </location>
</feature>
<dbReference type="InterPro" id="IPR005000">
    <property type="entry name" value="Aldolase/citrate-lyase_domain"/>
</dbReference>
<comment type="caution">
    <text evidence="6">The sequence shown here is derived from an EMBL/GenBank/DDBJ whole genome shotgun (WGS) entry which is preliminary data.</text>
</comment>
<gene>
    <name evidence="6" type="ORF">Clacol_009951</name>
</gene>
<evidence type="ECO:0000259" key="5">
    <source>
        <dbReference type="Pfam" id="PF03328"/>
    </source>
</evidence>
<sequence>MLEKSLKLHSDVIIYDLEDSVAPAQKVIARENIVEFLSRDLQNIFESERISVRINSLDTPYFQDDISAILRIPSVQMIVLPKIHSTDDLNRVSKAISQRTRKSSREPVKLVASIESARALWAVGDIAGWKSPDGVATMSALLFAAEDFCADTSIIRTSSREELLYPRSKLALAAKAFDLQAIDMVCINYKDKDVLKQECAEGRRLGYSGKAGNTIPFGPQAIHPDQVDIIQDTFVPTKEELEIERAARIVHQMELSYASNKGAFGLDLSDGKAGKEMIDAPMLKQAEQTLRLAQNAGLQIPNVSQILHILLSNMKMRLISSMEFGVRLRSHGNDCDANECFQVQTPVTGIAVANTLLSPWGRQLVDLEMSLVRFVSDNVLKIMADMVSFILAAASSKSPDALSSPLHSSNGCSFVHSIEMKEWEDADERKEKERLQDLKERDASADPMKEKEKEKKKRVVEDHPSKRSGTVVEAQKRWLLADDTVARLVTLPGLRKRSRQEYLTRRVRFNR</sequence>
<keyword evidence="3" id="KW-0460">Magnesium</keyword>
<dbReference type="Proteomes" id="UP001050691">
    <property type="component" value="Unassembled WGS sequence"/>
</dbReference>
<proteinExistence type="predicted"/>
<dbReference type="InterPro" id="IPR040442">
    <property type="entry name" value="Pyrv_kinase-like_dom_sf"/>
</dbReference>
<organism evidence="6 7">
    <name type="scientific">Clathrus columnatus</name>
    <dbReference type="NCBI Taxonomy" id="1419009"/>
    <lineage>
        <taxon>Eukaryota</taxon>
        <taxon>Fungi</taxon>
        <taxon>Dikarya</taxon>
        <taxon>Basidiomycota</taxon>
        <taxon>Agaricomycotina</taxon>
        <taxon>Agaricomycetes</taxon>
        <taxon>Phallomycetidae</taxon>
        <taxon>Phallales</taxon>
        <taxon>Clathraceae</taxon>
        <taxon>Clathrus</taxon>
    </lineage>
</organism>
<comment type="cofactor">
    <cofactor evidence="1">
        <name>Mg(2+)</name>
        <dbReference type="ChEBI" id="CHEBI:18420"/>
    </cofactor>
</comment>
<dbReference type="GO" id="GO:0003824">
    <property type="term" value="F:catalytic activity"/>
    <property type="evidence" value="ECO:0007669"/>
    <property type="project" value="InterPro"/>
</dbReference>
<name>A0AAV5ASN4_9AGAM</name>
<dbReference type="Pfam" id="PF03328">
    <property type="entry name" value="HpcH_HpaI"/>
    <property type="match status" value="1"/>
</dbReference>
<keyword evidence="7" id="KW-1185">Reference proteome</keyword>
<evidence type="ECO:0000256" key="2">
    <source>
        <dbReference type="ARBA" id="ARBA00022723"/>
    </source>
</evidence>
<dbReference type="Gene3D" id="3.20.20.60">
    <property type="entry name" value="Phosphoenolpyruvate-binding domains"/>
    <property type="match status" value="1"/>
</dbReference>
<keyword evidence="2" id="KW-0479">Metal-binding</keyword>
<feature type="compositionally biased region" description="Basic and acidic residues" evidence="4">
    <location>
        <begin position="425"/>
        <end position="465"/>
    </location>
</feature>
<reference evidence="6" key="1">
    <citation type="submission" date="2021-10" db="EMBL/GenBank/DDBJ databases">
        <title>De novo Genome Assembly of Clathrus columnatus (Basidiomycota, Fungi) Using Illumina and Nanopore Sequence Data.</title>
        <authorList>
            <person name="Ogiso-Tanaka E."/>
            <person name="Itagaki H."/>
            <person name="Hosoya T."/>
            <person name="Hosaka K."/>
        </authorList>
    </citation>
    <scope>NUCLEOTIDE SEQUENCE</scope>
    <source>
        <strain evidence="6">MO-923</strain>
    </source>
</reference>
<dbReference type="SUPFAM" id="SSF51621">
    <property type="entry name" value="Phosphoenolpyruvate/pyruvate domain"/>
    <property type="match status" value="1"/>
</dbReference>